<dbReference type="AlphaFoldDB" id="A0A5B7GFE5"/>
<protein>
    <submittedName>
        <fullName evidence="1">Uncharacterized protein</fullName>
    </submittedName>
</protein>
<name>A0A5B7GFE5_PORTR</name>
<reference evidence="1 2" key="1">
    <citation type="submission" date="2019-05" db="EMBL/GenBank/DDBJ databases">
        <title>Another draft genome of Portunus trituberculatus and its Hox gene families provides insights of decapod evolution.</title>
        <authorList>
            <person name="Jeong J.-H."/>
            <person name="Song I."/>
            <person name="Kim S."/>
            <person name="Choi T."/>
            <person name="Kim D."/>
            <person name="Ryu S."/>
            <person name="Kim W."/>
        </authorList>
    </citation>
    <scope>NUCLEOTIDE SEQUENCE [LARGE SCALE GENOMIC DNA]</scope>
    <source>
        <tissue evidence="1">Muscle</tissue>
    </source>
</reference>
<evidence type="ECO:0000313" key="1">
    <source>
        <dbReference type="EMBL" id="MPC56239.1"/>
    </source>
</evidence>
<dbReference type="Proteomes" id="UP000324222">
    <property type="component" value="Unassembled WGS sequence"/>
</dbReference>
<proteinExistence type="predicted"/>
<gene>
    <name evidence="1" type="ORF">E2C01_050192</name>
</gene>
<dbReference type="EMBL" id="VSRR010013795">
    <property type="protein sequence ID" value="MPC56239.1"/>
    <property type="molecule type" value="Genomic_DNA"/>
</dbReference>
<evidence type="ECO:0000313" key="2">
    <source>
        <dbReference type="Proteomes" id="UP000324222"/>
    </source>
</evidence>
<accession>A0A5B7GFE5</accession>
<organism evidence="1 2">
    <name type="scientific">Portunus trituberculatus</name>
    <name type="common">Swimming crab</name>
    <name type="synonym">Neptunus trituberculatus</name>
    <dbReference type="NCBI Taxonomy" id="210409"/>
    <lineage>
        <taxon>Eukaryota</taxon>
        <taxon>Metazoa</taxon>
        <taxon>Ecdysozoa</taxon>
        <taxon>Arthropoda</taxon>
        <taxon>Crustacea</taxon>
        <taxon>Multicrustacea</taxon>
        <taxon>Malacostraca</taxon>
        <taxon>Eumalacostraca</taxon>
        <taxon>Eucarida</taxon>
        <taxon>Decapoda</taxon>
        <taxon>Pleocyemata</taxon>
        <taxon>Brachyura</taxon>
        <taxon>Eubrachyura</taxon>
        <taxon>Portunoidea</taxon>
        <taxon>Portunidae</taxon>
        <taxon>Portuninae</taxon>
        <taxon>Portunus</taxon>
    </lineage>
</organism>
<comment type="caution">
    <text evidence="1">The sequence shown here is derived from an EMBL/GenBank/DDBJ whole genome shotgun (WGS) entry which is preliminary data.</text>
</comment>
<sequence length="65" mass="6834">MPSEHKSNVGQVEGSWVNVVSAKQAVAGGLFLVGLWLADDALGVSSARSRGNRGRLELRISGPMN</sequence>
<keyword evidence="2" id="KW-1185">Reference proteome</keyword>